<dbReference type="OrthoDB" id="9813282at2"/>
<feature type="region of interest" description="Disordered" evidence="3">
    <location>
        <begin position="207"/>
        <end position="232"/>
    </location>
</feature>
<dbReference type="InterPro" id="IPR039298">
    <property type="entry name" value="ACOT13"/>
</dbReference>
<dbReference type="NCBIfam" id="TIGR00369">
    <property type="entry name" value="unchar_dom_1"/>
    <property type="match status" value="1"/>
</dbReference>
<dbReference type="Gene3D" id="3.10.129.10">
    <property type="entry name" value="Hotdog Thioesterase"/>
    <property type="match status" value="1"/>
</dbReference>
<dbReference type="EMBL" id="CP001867">
    <property type="protein sequence ID" value="ADB75229.1"/>
    <property type="molecule type" value="Genomic_DNA"/>
</dbReference>
<dbReference type="RefSeq" id="WP_012948664.1">
    <property type="nucleotide sequence ID" value="NC_013757.1"/>
</dbReference>
<dbReference type="InterPro" id="IPR003736">
    <property type="entry name" value="PAAI_dom"/>
</dbReference>
<dbReference type="Proteomes" id="UP000001382">
    <property type="component" value="Chromosome"/>
</dbReference>
<sequence length="232" mass="24256">MSGRLDAEDLGAAASSWGPARSRLATWHDPSVVAAGARQRSGLDALREIRDGALPPWPMQRLLQMDLVTLEQGRVEVRCAVDESVYNLLGAVHGGLVCTLLDTVAGCAVLSTLPRGRGFTSIELKVSFLRPVAVGSGPLTAVGTVVKAGRRIAFAEGQVVDAAGRDVATASSSLMIFSVPQEDGSPEAGAIMTETGFDQLSAVPAQQIARRTGRGPESWGPDGRPGWKADTP</sequence>
<dbReference type="eggNOG" id="COG2050">
    <property type="taxonomic scope" value="Bacteria"/>
</dbReference>
<dbReference type="STRING" id="526225.Gobs_2573"/>
<reference evidence="6" key="2">
    <citation type="submission" date="2010-01" db="EMBL/GenBank/DDBJ databases">
        <title>The complete genome of Geodermatophilus obscurus DSM 43160.</title>
        <authorList>
            <consortium name="US DOE Joint Genome Institute (JGI-PGF)"/>
            <person name="Lucas S."/>
            <person name="Copeland A."/>
            <person name="Lapidus A."/>
            <person name="Glavina del Rio T."/>
            <person name="Dalin E."/>
            <person name="Tice H."/>
            <person name="Bruce D."/>
            <person name="Goodwin L."/>
            <person name="Pitluck S."/>
            <person name="Kyrpides N."/>
            <person name="Mavromatis K."/>
            <person name="Ivanova N."/>
            <person name="Munk A.C."/>
            <person name="Brettin T."/>
            <person name="Detter J.C."/>
            <person name="Han C."/>
            <person name="Larimer F."/>
            <person name="Land M."/>
            <person name="Hauser L."/>
            <person name="Markowitz V."/>
            <person name="Cheng J.-F."/>
            <person name="Hugenholtz P."/>
            <person name="Woyke T."/>
            <person name="Wu D."/>
            <person name="Jando M."/>
            <person name="Schneider S."/>
            <person name="Klenk H.-P."/>
            <person name="Eisen J.A."/>
        </authorList>
    </citation>
    <scope>NUCLEOTIDE SEQUENCE [LARGE SCALE GENOMIC DNA]</scope>
    <source>
        <strain evidence="6">ATCC 25078 / DSM 43160 / JCM 3152 / KCC A-0152 / KCTC 9177 / NBRC 13315 / NRRL B-3577 / G-20</strain>
    </source>
</reference>
<dbReference type="PANTHER" id="PTHR21660">
    <property type="entry name" value="THIOESTERASE SUPERFAMILY MEMBER-RELATED"/>
    <property type="match status" value="1"/>
</dbReference>
<dbReference type="SUPFAM" id="SSF54637">
    <property type="entry name" value="Thioesterase/thiol ester dehydrase-isomerase"/>
    <property type="match status" value="1"/>
</dbReference>
<dbReference type="InterPro" id="IPR006683">
    <property type="entry name" value="Thioestr_dom"/>
</dbReference>
<evidence type="ECO:0000256" key="1">
    <source>
        <dbReference type="ARBA" id="ARBA00008324"/>
    </source>
</evidence>
<accession>D2S5E9</accession>
<evidence type="ECO:0000313" key="5">
    <source>
        <dbReference type="EMBL" id="ADB75229.1"/>
    </source>
</evidence>
<reference evidence="5 6" key="1">
    <citation type="journal article" date="2010" name="Stand. Genomic Sci.">
        <title>Complete genome sequence of Geodermatophilus obscurus type strain (G-20).</title>
        <authorList>
            <person name="Ivanova N."/>
            <person name="Sikorski J."/>
            <person name="Jando M."/>
            <person name="Munk C."/>
            <person name="Lapidus A."/>
            <person name="Glavina Del Rio T."/>
            <person name="Copeland A."/>
            <person name="Tice H."/>
            <person name="Cheng J.-F."/>
            <person name="Lucas S."/>
            <person name="Chen F."/>
            <person name="Nolan M."/>
            <person name="Bruce D."/>
            <person name="Goodwin L."/>
            <person name="Pitluck S."/>
            <person name="Mavromatis K."/>
            <person name="Mikhailova N."/>
            <person name="Pati A."/>
            <person name="Chen A."/>
            <person name="Palaniappan K."/>
            <person name="Land M."/>
            <person name="Hauser L."/>
            <person name="Chang Y.-J."/>
            <person name="Jeffries C.D."/>
            <person name="Meincke L."/>
            <person name="Brettin T."/>
            <person name="Detter J.C."/>
            <person name="Detter J.C."/>
            <person name="Rohde M."/>
            <person name="Goeker M."/>
            <person name="Bristow J."/>
            <person name="Eisen J.A."/>
            <person name="Markowitz V."/>
            <person name="Hugenholtz P."/>
            <person name="Kyrpides N.C."/>
            <person name="Klenk H.-P."/>
        </authorList>
    </citation>
    <scope>NUCLEOTIDE SEQUENCE [LARGE SCALE GENOMIC DNA]</scope>
    <source>
        <strain evidence="6">ATCC 25078 / DSM 43160 / JCM 3152 / KCC A-0152 / KCTC 9177 / NBRC 13315 / NRRL B-3577 / G-20</strain>
    </source>
</reference>
<dbReference type="InterPro" id="IPR029069">
    <property type="entry name" value="HotDog_dom_sf"/>
</dbReference>
<dbReference type="KEGG" id="gob:Gobs_2573"/>
<comment type="similarity">
    <text evidence="1">Belongs to the thioesterase PaaI family.</text>
</comment>
<organism evidence="5 6">
    <name type="scientific">Geodermatophilus obscurus (strain ATCC 25078 / DSM 43160 / JCM 3152 / CCUG 61914 / KCC A-0152 / KCTC 9177 / NBRC 13315 / NRRL B-3577 / G-20)</name>
    <dbReference type="NCBI Taxonomy" id="526225"/>
    <lineage>
        <taxon>Bacteria</taxon>
        <taxon>Bacillati</taxon>
        <taxon>Actinomycetota</taxon>
        <taxon>Actinomycetes</taxon>
        <taxon>Geodermatophilales</taxon>
        <taxon>Geodermatophilaceae</taxon>
        <taxon>Geodermatophilus</taxon>
    </lineage>
</organism>
<evidence type="ECO:0000313" key="6">
    <source>
        <dbReference type="Proteomes" id="UP000001382"/>
    </source>
</evidence>
<feature type="domain" description="Thioesterase" evidence="4">
    <location>
        <begin position="90"/>
        <end position="167"/>
    </location>
</feature>
<evidence type="ECO:0000256" key="2">
    <source>
        <dbReference type="ARBA" id="ARBA00022801"/>
    </source>
</evidence>
<keyword evidence="6" id="KW-1185">Reference proteome</keyword>
<protein>
    <submittedName>
        <fullName evidence="5">Thioesterase superfamily protein</fullName>
    </submittedName>
</protein>
<evidence type="ECO:0000256" key="3">
    <source>
        <dbReference type="SAM" id="MobiDB-lite"/>
    </source>
</evidence>
<dbReference type="CDD" id="cd03443">
    <property type="entry name" value="PaaI_thioesterase"/>
    <property type="match status" value="1"/>
</dbReference>
<evidence type="ECO:0000259" key="4">
    <source>
        <dbReference type="Pfam" id="PF03061"/>
    </source>
</evidence>
<gene>
    <name evidence="5" type="ordered locus">Gobs_2573</name>
</gene>
<dbReference type="PANTHER" id="PTHR21660:SF1">
    <property type="entry name" value="ACYL-COENZYME A THIOESTERASE 13"/>
    <property type="match status" value="1"/>
</dbReference>
<proteinExistence type="inferred from homology"/>
<dbReference type="HOGENOM" id="CLU_089876_3_0_11"/>
<dbReference type="GO" id="GO:0047617">
    <property type="term" value="F:fatty acyl-CoA hydrolase activity"/>
    <property type="evidence" value="ECO:0007669"/>
    <property type="project" value="InterPro"/>
</dbReference>
<dbReference type="Pfam" id="PF03061">
    <property type="entry name" value="4HBT"/>
    <property type="match status" value="1"/>
</dbReference>
<name>D2S5E9_GEOOG</name>
<keyword evidence="2" id="KW-0378">Hydrolase</keyword>
<dbReference type="AlphaFoldDB" id="D2S5E9"/>